<reference evidence="3" key="1">
    <citation type="journal article" date="2017" name="Genome Biol. Evol.">
        <title>The complete genome sequence of the phytopathogenic fungus Sclerotinia sclerotiorum reveals insights into the genome architecture of broad host range pathogens.</title>
        <authorList>
            <person name="Derbyshire M."/>
            <person name="Denton-Giles M."/>
            <person name="Hegedus D."/>
            <person name="Seifbarghy S."/>
            <person name="Rollins J."/>
            <person name="van Kan J."/>
            <person name="Seidl M.F."/>
            <person name="Faino L."/>
            <person name="Mbengue M."/>
            <person name="Navaud O."/>
            <person name="Raffaele S."/>
            <person name="Hammond-Kosack K."/>
            <person name="Heard S."/>
            <person name="Oliver R."/>
        </authorList>
    </citation>
    <scope>NUCLEOTIDE SEQUENCE [LARGE SCALE GENOMIC DNA]</scope>
    <source>
        <strain evidence="3">ATCC 18683 / 1980 / Ss-1</strain>
    </source>
</reference>
<evidence type="ECO:0000313" key="3">
    <source>
        <dbReference type="Proteomes" id="UP000177798"/>
    </source>
</evidence>
<name>A0A1D9Q5E7_SCLS1</name>
<proteinExistence type="predicted"/>
<gene>
    <name evidence="2" type="ORF">sscle_06g049210</name>
</gene>
<feature type="region of interest" description="Disordered" evidence="1">
    <location>
        <begin position="1"/>
        <end position="28"/>
    </location>
</feature>
<evidence type="ECO:0000313" key="2">
    <source>
        <dbReference type="EMBL" id="APA10151.1"/>
    </source>
</evidence>
<accession>A0A1D9Q5E7</accession>
<dbReference type="RefSeq" id="XP_001591995.1">
    <property type="nucleotide sequence ID" value="XM_001591945.1"/>
</dbReference>
<dbReference type="VEuPathDB" id="FungiDB:sscle_06g049210"/>
<dbReference type="KEGG" id="ssl:SS1G_07442"/>
<organism evidence="2 3">
    <name type="scientific">Sclerotinia sclerotiorum (strain ATCC 18683 / 1980 / Ss-1)</name>
    <name type="common">White mold</name>
    <name type="synonym">Whetzelinia sclerotiorum</name>
    <dbReference type="NCBI Taxonomy" id="665079"/>
    <lineage>
        <taxon>Eukaryota</taxon>
        <taxon>Fungi</taxon>
        <taxon>Dikarya</taxon>
        <taxon>Ascomycota</taxon>
        <taxon>Pezizomycotina</taxon>
        <taxon>Leotiomycetes</taxon>
        <taxon>Helotiales</taxon>
        <taxon>Sclerotiniaceae</taxon>
        <taxon>Sclerotinia</taxon>
    </lineage>
</organism>
<feature type="region of interest" description="Disordered" evidence="1">
    <location>
        <begin position="59"/>
        <end position="87"/>
    </location>
</feature>
<sequence length="87" mass="9337">MERWIEVATQGPHVNSSPGYSDEPRTRAAGSYWSPSFDTRFFTDGVNNQGSHTQVYYLGGGGRQAPSPLSSARPPVEPPLNSLAVGS</sequence>
<dbReference type="EMBL" id="CP017819">
    <property type="protein sequence ID" value="APA10151.1"/>
    <property type="molecule type" value="Genomic_DNA"/>
</dbReference>
<evidence type="ECO:0000256" key="1">
    <source>
        <dbReference type="SAM" id="MobiDB-lite"/>
    </source>
</evidence>
<dbReference type="Proteomes" id="UP000177798">
    <property type="component" value="Chromosome 6"/>
</dbReference>
<protein>
    <submittedName>
        <fullName evidence="2">Uncharacterized protein</fullName>
    </submittedName>
</protein>
<dbReference type="AlphaFoldDB" id="A0A1D9Q5E7"/>